<protein>
    <submittedName>
        <fullName evidence="7">FAD-binding oxidoreductase</fullName>
    </submittedName>
</protein>
<dbReference type="EMBL" id="BAAALT010000260">
    <property type="protein sequence ID" value="GAA1830064.1"/>
    <property type="molecule type" value="Genomic_DNA"/>
</dbReference>
<dbReference type="InterPro" id="IPR012951">
    <property type="entry name" value="BBE"/>
</dbReference>
<dbReference type="InterPro" id="IPR016169">
    <property type="entry name" value="FAD-bd_PCMH_sub2"/>
</dbReference>
<keyword evidence="5" id="KW-0560">Oxidoreductase</keyword>
<organism evidence="7 8">
    <name type="scientific">Luedemannella flava</name>
    <dbReference type="NCBI Taxonomy" id="349316"/>
    <lineage>
        <taxon>Bacteria</taxon>
        <taxon>Bacillati</taxon>
        <taxon>Actinomycetota</taxon>
        <taxon>Actinomycetes</taxon>
        <taxon>Micromonosporales</taxon>
        <taxon>Micromonosporaceae</taxon>
        <taxon>Luedemannella</taxon>
    </lineage>
</organism>
<proteinExistence type="inferred from homology"/>
<accession>A0ABN2MLH3</accession>
<dbReference type="Pfam" id="PF08031">
    <property type="entry name" value="BBE"/>
    <property type="match status" value="1"/>
</dbReference>
<dbReference type="RefSeq" id="WP_344138803.1">
    <property type="nucleotide sequence ID" value="NZ_BAAALT010000260.1"/>
</dbReference>
<keyword evidence="4" id="KW-0274">FAD</keyword>
<comment type="cofactor">
    <cofactor evidence="1">
        <name>FAD</name>
        <dbReference type="ChEBI" id="CHEBI:57692"/>
    </cofactor>
</comment>
<dbReference type="InterPro" id="IPR016166">
    <property type="entry name" value="FAD-bd_PCMH"/>
</dbReference>
<dbReference type="PROSITE" id="PS00862">
    <property type="entry name" value="OX2_COVAL_FAD"/>
    <property type="match status" value="1"/>
</dbReference>
<dbReference type="PANTHER" id="PTHR42973:SF39">
    <property type="entry name" value="FAD-BINDING PCMH-TYPE DOMAIN-CONTAINING PROTEIN"/>
    <property type="match status" value="1"/>
</dbReference>
<name>A0ABN2MLH3_9ACTN</name>
<sequence length="463" mass="49717">MPLDLSSLRATFQGTLVTPYDPSYEGARVLFNNRIRTRPAVIAKCADAGDVVAAVRFARDAGLPVAVRGGGHHASGFSLVEGGLVIDTGNLKDIAFDPGNATVVAGAGCGWRELDQVTYVDHTTPDGHGLAGPGGECPTVRNAGYSLGGGYGFLSRTYGLGCDHILGAQLVTADGEVLNVTGDEHPDLLWALRGAGGAGFGVVTHLAYRLDPVPRTVLGGVMAWSLDDAEEALRAYRDLYVGRDEDRLSIYLAIATDPYPDGEPLLMAYGMYVGPVEDGEQELAPLRAVGTPVFDAFGPTSYTDLQHALGAEIVYGLQLKWRGGYFRDGGFSDEAFAIIVDAARRAPSGYSMLRFDLLGGGAIGAVAPDATAFVHRSRLFNISIIAQWVRDDEAEANLRWTDDLQDALAPHLNGEVYQNYADADRADWAQAYYGATYARLQTIKQRYDPTDFFHHPQSIRLPG</sequence>
<evidence type="ECO:0000256" key="1">
    <source>
        <dbReference type="ARBA" id="ARBA00001974"/>
    </source>
</evidence>
<dbReference type="PROSITE" id="PS51387">
    <property type="entry name" value="FAD_PCMH"/>
    <property type="match status" value="1"/>
</dbReference>
<evidence type="ECO:0000313" key="7">
    <source>
        <dbReference type="EMBL" id="GAA1830064.1"/>
    </source>
</evidence>
<dbReference type="InterPro" id="IPR036318">
    <property type="entry name" value="FAD-bd_PCMH-like_sf"/>
</dbReference>
<keyword evidence="3" id="KW-0285">Flavoprotein</keyword>
<dbReference type="SUPFAM" id="SSF56176">
    <property type="entry name" value="FAD-binding/transporter-associated domain-like"/>
    <property type="match status" value="1"/>
</dbReference>
<dbReference type="InterPro" id="IPR006094">
    <property type="entry name" value="Oxid_FAD_bind_N"/>
</dbReference>
<feature type="domain" description="FAD-binding PCMH-type" evidence="6">
    <location>
        <begin position="34"/>
        <end position="213"/>
    </location>
</feature>
<dbReference type="PANTHER" id="PTHR42973">
    <property type="entry name" value="BINDING OXIDOREDUCTASE, PUTATIVE (AFU_ORTHOLOGUE AFUA_1G17690)-RELATED"/>
    <property type="match status" value="1"/>
</dbReference>
<comment type="caution">
    <text evidence="7">The sequence shown here is derived from an EMBL/GenBank/DDBJ whole genome shotgun (WGS) entry which is preliminary data.</text>
</comment>
<evidence type="ECO:0000259" key="6">
    <source>
        <dbReference type="PROSITE" id="PS51387"/>
    </source>
</evidence>
<dbReference type="InterPro" id="IPR050416">
    <property type="entry name" value="FAD-linked_Oxidoreductase"/>
</dbReference>
<dbReference type="InterPro" id="IPR006093">
    <property type="entry name" value="Oxy_OxRdtase_FAD_BS"/>
</dbReference>
<dbReference type="InterPro" id="IPR016167">
    <property type="entry name" value="FAD-bd_PCMH_sub1"/>
</dbReference>
<dbReference type="Gene3D" id="3.30.465.10">
    <property type="match status" value="1"/>
</dbReference>
<dbReference type="Pfam" id="PF01565">
    <property type="entry name" value="FAD_binding_4"/>
    <property type="match status" value="1"/>
</dbReference>
<reference evidence="7 8" key="1">
    <citation type="journal article" date="2019" name="Int. J. Syst. Evol. Microbiol.">
        <title>The Global Catalogue of Microorganisms (GCM) 10K type strain sequencing project: providing services to taxonomists for standard genome sequencing and annotation.</title>
        <authorList>
            <consortium name="The Broad Institute Genomics Platform"/>
            <consortium name="The Broad Institute Genome Sequencing Center for Infectious Disease"/>
            <person name="Wu L."/>
            <person name="Ma J."/>
        </authorList>
    </citation>
    <scope>NUCLEOTIDE SEQUENCE [LARGE SCALE GENOMIC DNA]</scope>
    <source>
        <strain evidence="7 8">JCM 13250</strain>
    </source>
</reference>
<dbReference type="Proteomes" id="UP001500218">
    <property type="component" value="Unassembled WGS sequence"/>
</dbReference>
<evidence type="ECO:0000313" key="8">
    <source>
        <dbReference type="Proteomes" id="UP001500218"/>
    </source>
</evidence>
<evidence type="ECO:0000256" key="2">
    <source>
        <dbReference type="ARBA" id="ARBA00005466"/>
    </source>
</evidence>
<evidence type="ECO:0000256" key="3">
    <source>
        <dbReference type="ARBA" id="ARBA00022630"/>
    </source>
</evidence>
<dbReference type="Gene3D" id="3.30.43.10">
    <property type="entry name" value="Uridine Diphospho-n-acetylenolpyruvylglucosamine Reductase, domain 2"/>
    <property type="match status" value="1"/>
</dbReference>
<evidence type="ECO:0000256" key="5">
    <source>
        <dbReference type="ARBA" id="ARBA00023002"/>
    </source>
</evidence>
<keyword evidence="8" id="KW-1185">Reference proteome</keyword>
<evidence type="ECO:0000256" key="4">
    <source>
        <dbReference type="ARBA" id="ARBA00022827"/>
    </source>
</evidence>
<gene>
    <name evidence="7" type="ORF">GCM10009682_56080</name>
</gene>
<comment type="similarity">
    <text evidence="2">Belongs to the oxygen-dependent FAD-linked oxidoreductase family.</text>
</comment>
<dbReference type="Gene3D" id="3.40.462.20">
    <property type="match status" value="1"/>
</dbReference>